<protein>
    <submittedName>
        <fullName evidence="1">Uncharacterized protein</fullName>
    </submittedName>
</protein>
<dbReference type="InParanoid" id="A0A3N7FLT2"/>
<dbReference type="EMBL" id="CM009299">
    <property type="protein sequence ID" value="RQO96483.1"/>
    <property type="molecule type" value="Genomic_DNA"/>
</dbReference>
<evidence type="ECO:0000313" key="1">
    <source>
        <dbReference type="EMBL" id="RQO96483.1"/>
    </source>
</evidence>
<gene>
    <name evidence="1" type="ORF">POPTR_010G094500</name>
</gene>
<reference evidence="1 2" key="1">
    <citation type="journal article" date="2006" name="Science">
        <title>The genome of black cottonwood, Populus trichocarpa (Torr. &amp; Gray).</title>
        <authorList>
            <person name="Tuskan G.A."/>
            <person name="Difazio S."/>
            <person name="Jansson S."/>
            <person name="Bohlmann J."/>
            <person name="Grigoriev I."/>
            <person name="Hellsten U."/>
            <person name="Putnam N."/>
            <person name="Ralph S."/>
            <person name="Rombauts S."/>
            <person name="Salamov A."/>
            <person name="Schein J."/>
            <person name="Sterck L."/>
            <person name="Aerts A."/>
            <person name="Bhalerao R.R."/>
            <person name="Bhalerao R.P."/>
            <person name="Blaudez D."/>
            <person name="Boerjan W."/>
            <person name="Brun A."/>
            <person name="Brunner A."/>
            <person name="Busov V."/>
            <person name="Campbell M."/>
            <person name="Carlson J."/>
            <person name="Chalot M."/>
            <person name="Chapman J."/>
            <person name="Chen G.L."/>
            <person name="Cooper D."/>
            <person name="Coutinho P.M."/>
            <person name="Couturier J."/>
            <person name="Covert S."/>
            <person name="Cronk Q."/>
            <person name="Cunningham R."/>
            <person name="Davis J."/>
            <person name="Degroeve S."/>
            <person name="Dejardin A."/>
            <person name="Depamphilis C."/>
            <person name="Detter J."/>
            <person name="Dirks B."/>
            <person name="Dubchak I."/>
            <person name="Duplessis S."/>
            <person name="Ehlting J."/>
            <person name="Ellis B."/>
            <person name="Gendler K."/>
            <person name="Goodstein D."/>
            <person name="Gribskov M."/>
            <person name="Grimwood J."/>
            <person name="Groover A."/>
            <person name="Gunter L."/>
            <person name="Hamberger B."/>
            <person name="Heinze B."/>
            <person name="Helariutta Y."/>
            <person name="Henrissat B."/>
            <person name="Holligan D."/>
            <person name="Holt R."/>
            <person name="Huang W."/>
            <person name="Islam-Faridi N."/>
            <person name="Jones S."/>
            <person name="Jones-Rhoades M."/>
            <person name="Jorgensen R."/>
            <person name="Joshi C."/>
            <person name="Kangasjarvi J."/>
            <person name="Karlsson J."/>
            <person name="Kelleher C."/>
            <person name="Kirkpatrick R."/>
            <person name="Kirst M."/>
            <person name="Kohler A."/>
            <person name="Kalluri U."/>
            <person name="Larimer F."/>
            <person name="Leebens-Mack J."/>
            <person name="Leple J.C."/>
            <person name="Locascio P."/>
            <person name="Lou Y."/>
            <person name="Lucas S."/>
            <person name="Martin F."/>
            <person name="Montanini B."/>
            <person name="Napoli C."/>
            <person name="Nelson D.R."/>
            <person name="Nelson C."/>
            <person name="Nieminen K."/>
            <person name="Nilsson O."/>
            <person name="Pereda V."/>
            <person name="Peter G."/>
            <person name="Philippe R."/>
            <person name="Pilate G."/>
            <person name="Poliakov A."/>
            <person name="Razumovskaya J."/>
            <person name="Richardson P."/>
            <person name="Rinaldi C."/>
            <person name="Ritland K."/>
            <person name="Rouze P."/>
            <person name="Ryaboy D."/>
            <person name="Schmutz J."/>
            <person name="Schrader J."/>
            <person name="Segerman B."/>
            <person name="Shin H."/>
            <person name="Siddiqui A."/>
            <person name="Sterky F."/>
            <person name="Terry A."/>
            <person name="Tsai C.J."/>
            <person name="Uberbacher E."/>
            <person name="Unneberg P."/>
            <person name="Vahala J."/>
            <person name="Wall K."/>
            <person name="Wessler S."/>
            <person name="Yang G."/>
            <person name="Yin T."/>
            <person name="Douglas C."/>
            <person name="Marra M."/>
            <person name="Sandberg G."/>
            <person name="Van de Peer Y."/>
            <person name="Rokhsar D."/>
        </authorList>
    </citation>
    <scope>NUCLEOTIDE SEQUENCE [LARGE SCALE GENOMIC DNA]</scope>
    <source>
        <strain evidence="2">cv. Nisqually</strain>
    </source>
</reference>
<sequence length="77" mass="8959">MANITTASSRYKKRITGNNWEEIWSFALLKNTTQKQYGVTPHNNNNTGPLGRTANLFEDRLVNILFQFRYSWAKAFC</sequence>
<evidence type="ECO:0000313" key="2">
    <source>
        <dbReference type="Proteomes" id="UP000006729"/>
    </source>
</evidence>
<dbReference type="AlphaFoldDB" id="A0A3N7FLT2"/>
<keyword evidence="2" id="KW-1185">Reference proteome</keyword>
<dbReference type="Proteomes" id="UP000006729">
    <property type="component" value="Chromosome 10"/>
</dbReference>
<organism evidence="1 2">
    <name type="scientific">Populus trichocarpa</name>
    <name type="common">Western balsam poplar</name>
    <name type="synonym">Populus balsamifera subsp. trichocarpa</name>
    <dbReference type="NCBI Taxonomy" id="3694"/>
    <lineage>
        <taxon>Eukaryota</taxon>
        <taxon>Viridiplantae</taxon>
        <taxon>Streptophyta</taxon>
        <taxon>Embryophyta</taxon>
        <taxon>Tracheophyta</taxon>
        <taxon>Spermatophyta</taxon>
        <taxon>Magnoliopsida</taxon>
        <taxon>eudicotyledons</taxon>
        <taxon>Gunneridae</taxon>
        <taxon>Pentapetalae</taxon>
        <taxon>rosids</taxon>
        <taxon>fabids</taxon>
        <taxon>Malpighiales</taxon>
        <taxon>Salicaceae</taxon>
        <taxon>Saliceae</taxon>
        <taxon>Populus</taxon>
    </lineage>
</organism>
<name>A0A3N7FLT2_POPTR</name>
<accession>A0A3N7FLT2</accession>
<proteinExistence type="predicted"/>